<sequence length="42" mass="4595">MIALPDVGYMRSILAIALKIRTHWESAKTGTAIGYSGFQTLI</sequence>
<reference evidence="1 2" key="1">
    <citation type="submission" date="2012-06" db="EMBL/GenBank/DDBJ databases">
        <title>Finished chromosome of genome of Oscillatoria acuminata PCC 6304.</title>
        <authorList>
            <consortium name="US DOE Joint Genome Institute"/>
            <person name="Gugger M."/>
            <person name="Coursin T."/>
            <person name="Rippka R."/>
            <person name="Tandeau De Marsac N."/>
            <person name="Huntemann M."/>
            <person name="Wei C.-L."/>
            <person name="Han J."/>
            <person name="Detter J.C."/>
            <person name="Han C."/>
            <person name="Tapia R."/>
            <person name="Davenport K."/>
            <person name="Daligault H."/>
            <person name="Erkkila T."/>
            <person name="Gu W."/>
            <person name="Munk A.C.C."/>
            <person name="Teshima H."/>
            <person name="Xu Y."/>
            <person name="Chain P."/>
            <person name="Chen A."/>
            <person name="Krypides N."/>
            <person name="Mavromatis K."/>
            <person name="Markowitz V."/>
            <person name="Szeto E."/>
            <person name="Ivanova N."/>
            <person name="Mikhailova N."/>
            <person name="Ovchinnikova G."/>
            <person name="Pagani I."/>
            <person name="Pati A."/>
            <person name="Goodwin L."/>
            <person name="Peters L."/>
            <person name="Pitluck S."/>
            <person name="Woyke T."/>
            <person name="Kerfeld C."/>
        </authorList>
    </citation>
    <scope>NUCLEOTIDE SEQUENCE [LARGE SCALE GENOMIC DNA]</scope>
    <source>
        <strain evidence="1 2">PCC 6304</strain>
    </source>
</reference>
<keyword evidence="2" id="KW-1185">Reference proteome</keyword>
<proteinExistence type="predicted"/>
<gene>
    <name evidence="1" type="ORF">Oscil6304_1882</name>
</gene>
<name>K9TGM2_9CYAN</name>
<organism evidence="1 2">
    <name type="scientific">Oscillatoria acuminata PCC 6304</name>
    <dbReference type="NCBI Taxonomy" id="56110"/>
    <lineage>
        <taxon>Bacteria</taxon>
        <taxon>Bacillati</taxon>
        <taxon>Cyanobacteriota</taxon>
        <taxon>Cyanophyceae</taxon>
        <taxon>Oscillatoriophycideae</taxon>
        <taxon>Oscillatoriales</taxon>
        <taxon>Oscillatoriaceae</taxon>
        <taxon>Oscillatoria</taxon>
    </lineage>
</organism>
<accession>K9TGM2</accession>
<dbReference type="KEGG" id="oac:Oscil6304_1882"/>
<evidence type="ECO:0000313" key="1">
    <source>
        <dbReference type="EMBL" id="AFY81553.1"/>
    </source>
</evidence>
<dbReference type="HOGENOM" id="CLU_3254972_0_0_3"/>
<dbReference type="InParanoid" id="K9TGM2"/>
<evidence type="ECO:0000313" key="2">
    <source>
        <dbReference type="Proteomes" id="UP000010367"/>
    </source>
</evidence>
<protein>
    <submittedName>
        <fullName evidence="1">Uncharacterized protein</fullName>
    </submittedName>
</protein>
<dbReference type="EMBL" id="CP003607">
    <property type="protein sequence ID" value="AFY81553.1"/>
    <property type="molecule type" value="Genomic_DNA"/>
</dbReference>
<dbReference type="Proteomes" id="UP000010367">
    <property type="component" value="Chromosome"/>
</dbReference>
<dbReference type="AlphaFoldDB" id="K9TGM2"/>